<feature type="compositionally biased region" description="Polar residues" evidence="2">
    <location>
        <begin position="247"/>
        <end position="259"/>
    </location>
</feature>
<dbReference type="Gene3D" id="1.25.40.10">
    <property type="entry name" value="Tetratricopeptide repeat domain"/>
    <property type="match status" value="1"/>
</dbReference>
<dbReference type="Pfam" id="PF01535">
    <property type="entry name" value="PPR"/>
    <property type="match status" value="1"/>
</dbReference>
<dbReference type="Pfam" id="PF20431">
    <property type="entry name" value="E_motif"/>
    <property type="match status" value="1"/>
</dbReference>
<dbReference type="GO" id="GO:0009451">
    <property type="term" value="P:RNA modification"/>
    <property type="evidence" value="ECO:0007669"/>
    <property type="project" value="InterPro"/>
</dbReference>
<dbReference type="InterPro" id="IPR046960">
    <property type="entry name" value="PPR_At4g14850-like_plant"/>
</dbReference>
<evidence type="ECO:0000313" key="4">
    <source>
        <dbReference type="Proteomes" id="UP000290289"/>
    </source>
</evidence>
<dbReference type="PANTHER" id="PTHR47926:SF386">
    <property type="entry name" value="PENTATRICOPEPTIDE REPEAT-CONTAINING PROTEIN"/>
    <property type="match status" value="1"/>
</dbReference>
<reference evidence="3 4" key="1">
    <citation type="submission" date="2018-10" db="EMBL/GenBank/DDBJ databases">
        <title>A high-quality apple genome assembly.</title>
        <authorList>
            <person name="Hu J."/>
        </authorList>
    </citation>
    <scope>NUCLEOTIDE SEQUENCE [LARGE SCALE GENOMIC DNA]</scope>
    <source>
        <strain evidence="4">cv. HFTH1</strain>
        <tissue evidence="3">Young leaf</tissue>
    </source>
</reference>
<gene>
    <name evidence="3" type="ORF">DVH24_029232</name>
</gene>
<feature type="region of interest" description="Disordered" evidence="2">
    <location>
        <begin position="177"/>
        <end position="207"/>
    </location>
</feature>
<evidence type="ECO:0000313" key="3">
    <source>
        <dbReference type="EMBL" id="RXH74511.1"/>
    </source>
</evidence>
<dbReference type="PANTHER" id="PTHR47926">
    <property type="entry name" value="PENTATRICOPEPTIDE REPEAT-CONTAINING PROTEIN"/>
    <property type="match status" value="1"/>
</dbReference>
<evidence type="ECO:0000256" key="1">
    <source>
        <dbReference type="ARBA" id="ARBA00022737"/>
    </source>
</evidence>
<dbReference type="InterPro" id="IPR011990">
    <property type="entry name" value="TPR-like_helical_dom_sf"/>
</dbReference>
<name>A0A498HZD4_MALDO</name>
<dbReference type="Proteomes" id="UP000290289">
    <property type="component" value="Chromosome 15"/>
</dbReference>
<dbReference type="GO" id="GO:0003723">
    <property type="term" value="F:RNA binding"/>
    <property type="evidence" value="ECO:0007669"/>
    <property type="project" value="InterPro"/>
</dbReference>
<dbReference type="InterPro" id="IPR046848">
    <property type="entry name" value="E_motif"/>
</dbReference>
<protein>
    <recommendedName>
        <fullName evidence="5">DYW domain-containing protein</fullName>
    </recommendedName>
</protein>
<evidence type="ECO:0000256" key="2">
    <source>
        <dbReference type="SAM" id="MobiDB-lite"/>
    </source>
</evidence>
<dbReference type="EMBL" id="RDQH01000341">
    <property type="protein sequence ID" value="RXH74511.1"/>
    <property type="molecule type" value="Genomic_DNA"/>
</dbReference>
<organism evidence="3 4">
    <name type="scientific">Malus domestica</name>
    <name type="common">Apple</name>
    <name type="synonym">Pyrus malus</name>
    <dbReference type="NCBI Taxonomy" id="3750"/>
    <lineage>
        <taxon>Eukaryota</taxon>
        <taxon>Viridiplantae</taxon>
        <taxon>Streptophyta</taxon>
        <taxon>Embryophyta</taxon>
        <taxon>Tracheophyta</taxon>
        <taxon>Spermatophyta</taxon>
        <taxon>Magnoliopsida</taxon>
        <taxon>eudicotyledons</taxon>
        <taxon>Gunneridae</taxon>
        <taxon>Pentapetalae</taxon>
        <taxon>rosids</taxon>
        <taxon>fabids</taxon>
        <taxon>Rosales</taxon>
        <taxon>Rosaceae</taxon>
        <taxon>Amygdaloideae</taxon>
        <taxon>Maleae</taxon>
        <taxon>Malus</taxon>
    </lineage>
</organism>
<proteinExistence type="predicted"/>
<keyword evidence="1" id="KW-0677">Repeat</keyword>
<feature type="compositionally biased region" description="Polar residues" evidence="2">
    <location>
        <begin position="177"/>
        <end position="193"/>
    </location>
</feature>
<evidence type="ECO:0008006" key="5">
    <source>
        <dbReference type="Google" id="ProtNLM"/>
    </source>
</evidence>
<dbReference type="AlphaFoldDB" id="A0A498HZD4"/>
<comment type="caution">
    <text evidence="3">The sequence shown here is derived from an EMBL/GenBank/DDBJ whole genome shotgun (WGS) entry which is preliminary data.</text>
</comment>
<accession>A0A498HZD4</accession>
<sequence length="265" mass="29871">MMVSEGLELFVDIVSNHNKNPSIEHYGCMVSLLSRCGDLDEAFRLIGTMPYNPDAQILGSRHSAYRTLEEYLSNQILKLQPDNACNYVATSNTYAAAGRWDEVQKVRQLMKEGGLRKVSGFGWIQIGEQFNVFVAGDKSHPETEKIYTTLALLRMETKGTYITNNKQYKHNTEAQNLQHGGLGTKNTNNQQRPSLKLSPKQRTHKNNQSCCNLRQNHRCNPQNSSHACRSNQIQCPNKATPHKHQQLIPSFTASTTTNPREPAAK</sequence>
<keyword evidence="4" id="KW-1185">Reference proteome</keyword>
<dbReference type="InterPro" id="IPR002885">
    <property type="entry name" value="PPR_rpt"/>
</dbReference>
<feature type="region of interest" description="Disordered" evidence="2">
    <location>
        <begin position="239"/>
        <end position="265"/>
    </location>
</feature>